<protein>
    <recommendedName>
        <fullName evidence="2">RRM domain-containing protein</fullName>
    </recommendedName>
</protein>
<dbReference type="AlphaFoldDB" id="A0A166R5L1"/>
<accession>A0A166R5L1</accession>
<organism evidence="3 4">
    <name type="scientific">Athelia psychrophila</name>
    <dbReference type="NCBI Taxonomy" id="1759441"/>
    <lineage>
        <taxon>Eukaryota</taxon>
        <taxon>Fungi</taxon>
        <taxon>Dikarya</taxon>
        <taxon>Basidiomycota</taxon>
        <taxon>Agaricomycotina</taxon>
        <taxon>Agaricomycetes</taxon>
        <taxon>Agaricomycetidae</taxon>
        <taxon>Atheliales</taxon>
        <taxon>Atheliaceae</taxon>
        <taxon>Athelia</taxon>
    </lineage>
</organism>
<evidence type="ECO:0000256" key="1">
    <source>
        <dbReference type="PROSITE-ProRule" id="PRU00176"/>
    </source>
</evidence>
<dbReference type="OrthoDB" id="439808at2759"/>
<evidence type="ECO:0000259" key="2">
    <source>
        <dbReference type="PROSITE" id="PS50102"/>
    </source>
</evidence>
<feature type="domain" description="RRM" evidence="2">
    <location>
        <begin position="1"/>
        <end position="54"/>
    </location>
</feature>
<evidence type="ECO:0000313" key="3">
    <source>
        <dbReference type="EMBL" id="KZP27931.1"/>
    </source>
</evidence>
<dbReference type="Proteomes" id="UP000076532">
    <property type="component" value="Unassembled WGS sequence"/>
</dbReference>
<gene>
    <name evidence="3" type="ORF">FIBSPDRAFT_1039918</name>
</gene>
<dbReference type="InterPro" id="IPR000504">
    <property type="entry name" value="RRM_dom"/>
</dbReference>
<dbReference type="PROSITE" id="PS50102">
    <property type="entry name" value="RRM"/>
    <property type="match status" value="1"/>
</dbReference>
<name>A0A166R5L1_9AGAM</name>
<keyword evidence="4" id="KW-1185">Reference proteome</keyword>
<evidence type="ECO:0000313" key="4">
    <source>
        <dbReference type="Proteomes" id="UP000076532"/>
    </source>
</evidence>
<sequence length="83" mass="8700">MRSGLMHRVKDATGRPLGLGFIEFSDIPQGTEALGALNGQEIGGTLLKMSIARPLSPETPATIARSISARAAGTRDVELATRP</sequence>
<reference evidence="3 4" key="1">
    <citation type="journal article" date="2016" name="Mol. Biol. Evol.">
        <title>Comparative Genomics of Early-Diverging Mushroom-Forming Fungi Provides Insights into the Origins of Lignocellulose Decay Capabilities.</title>
        <authorList>
            <person name="Nagy L.G."/>
            <person name="Riley R."/>
            <person name="Tritt A."/>
            <person name="Adam C."/>
            <person name="Daum C."/>
            <person name="Floudas D."/>
            <person name="Sun H."/>
            <person name="Yadav J.S."/>
            <person name="Pangilinan J."/>
            <person name="Larsson K.H."/>
            <person name="Matsuura K."/>
            <person name="Barry K."/>
            <person name="Labutti K."/>
            <person name="Kuo R."/>
            <person name="Ohm R.A."/>
            <person name="Bhattacharya S.S."/>
            <person name="Shirouzu T."/>
            <person name="Yoshinaga Y."/>
            <person name="Martin F.M."/>
            <person name="Grigoriev I.V."/>
            <person name="Hibbett D.S."/>
        </authorList>
    </citation>
    <scope>NUCLEOTIDE SEQUENCE [LARGE SCALE GENOMIC DNA]</scope>
    <source>
        <strain evidence="3 4">CBS 109695</strain>
    </source>
</reference>
<keyword evidence="1" id="KW-0694">RNA-binding</keyword>
<dbReference type="SUPFAM" id="SSF54928">
    <property type="entry name" value="RNA-binding domain, RBD"/>
    <property type="match status" value="1"/>
</dbReference>
<dbReference type="InterPro" id="IPR035979">
    <property type="entry name" value="RBD_domain_sf"/>
</dbReference>
<dbReference type="EMBL" id="KV417506">
    <property type="protein sequence ID" value="KZP27931.1"/>
    <property type="molecule type" value="Genomic_DNA"/>
</dbReference>
<proteinExistence type="predicted"/>
<dbReference type="Pfam" id="PF00076">
    <property type="entry name" value="RRM_1"/>
    <property type="match status" value="1"/>
</dbReference>
<dbReference type="GO" id="GO:0003723">
    <property type="term" value="F:RNA binding"/>
    <property type="evidence" value="ECO:0007669"/>
    <property type="project" value="UniProtKB-UniRule"/>
</dbReference>
<dbReference type="Gene3D" id="3.30.70.330">
    <property type="match status" value="1"/>
</dbReference>
<dbReference type="InterPro" id="IPR012677">
    <property type="entry name" value="Nucleotide-bd_a/b_plait_sf"/>
</dbReference>